<feature type="domain" description="Reverse transcriptase" evidence="1">
    <location>
        <begin position="236"/>
        <end position="384"/>
    </location>
</feature>
<dbReference type="GeneID" id="135194104"/>
<accession>A0ABM4AU19</accession>
<dbReference type="InterPro" id="IPR000477">
    <property type="entry name" value="RT_dom"/>
</dbReference>
<dbReference type="Pfam" id="PF00078">
    <property type="entry name" value="RVT_1"/>
    <property type="match status" value="1"/>
</dbReference>
<evidence type="ECO:0000259" key="1">
    <source>
        <dbReference type="Pfam" id="PF00078"/>
    </source>
</evidence>
<dbReference type="RefSeq" id="XP_064074802.1">
    <property type="nucleotide sequence ID" value="XM_064218732.1"/>
</dbReference>
<protein>
    <submittedName>
        <fullName evidence="3">Uncharacterized protein LOC135194104</fullName>
    </submittedName>
</protein>
<dbReference type="PANTHER" id="PTHR19446">
    <property type="entry name" value="REVERSE TRANSCRIPTASES"/>
    <property type="match status" value="1"/>
</dbReference>
<keyword evidence="2" id="KW-1185">Reference proteome</keyword>
<sequence>MLKPSVQTKKNLATEVVDPLITAEPTTNSRLAEIEIYLGLVRAAVARESPKPILVLGDLRATCCRARRVYIRCQRHNGLDTDLEGHMLDAYRQLKKDLQLAISKAKEMAREELLAGLNRVPWGPPYRGVRGKFRTQGAPVTETLPLDLLLRLVGELFSHPGERVPPQMALRSVIEDAVALPLITEREMEMALGRLRAKNTAPGPDRVLRRVLCDALEFLGARLRELFDECLCSGQPIVLLNETDKLFEKVLAAGLIQLLEEVGPGLSEAQYGFRTGRSTIDVLDALKTRTTEAVARGQVVLAVSLDVANAFNILPFDTIPEALRYHGVPTYLRRLLEAYLQDREVLWARVDGRLVRRRVGCGVPQGSVLGPILWNVGFDWLVSPFCYECGAPFDTAYHTLSVGGPHRRTDRQGVTVA</sequence>
<evidence type="ECO:0000313" key="2">
    <source>
        <dbReference type="Proteomes" id="UP001652626"/>
    </source>
</evidence>
<reference evidence="3" key="1">
    <citation type="submission" date="2025-08" db="UniProtKB">
        <authorList>
            <consortium name="RefSeq"/>
        </authorList>
    </citation>
    <scope>IDENTIFICATION</scope>
    <source>
        <tissue evidence="3">Whole body</tissue>
    </source>
</reference>
<proteinExistence type="predicted"/>
<dbReference type="Proteomes" id="UP001652626">
    <property type="component" value="Chromosome 24"/>
</dbReference>
<dbReference type="SUPFAM" id="SSF56672">
    <property type="entry name" value="DNA/RNA polymerases"/>
    <property type="match status" value="1"/>
</dbReference>
<evidence type="ECO:0000313" key="3">
    <source>
        <dbReference type="RefSeq" id="XP_064074802.1"/>
    </source>
</evidence>
<organism evidence="2 3">
    <name type="scientific">Vanessa tameamea</name>
    <name type="common">Kamehameha butterfly</name>
    <dbReference type="NCBI Taxonomy" id="334116"/>
    <lineage>
        <taxon>Eukaryota</taxon>
        <taxon>Metazoa</taxon>
        <taxon>Ecdysozoa</taxon>
        <taxon>Arthropoda</taxon>
        <taxon>Hexapoda</taxon>
        <taxon>Insecta</taxon>
        <taxon>Pterygota</taxon>
        <taxon>Neoptera</taxon>
        <taxon>Endopterygota</taxon>
        <taxon>Lepidoptera</taxon>
        <taxon>Glossata</taxon>
        <taxon>Ditrysia</taxon>
        <taxon>Papilionoidea</taxon>
        <taxon>Nymphalidae</taxon>
        <taxon>Nymphalinae</taxon>
        <taxon>Vanessa</taxon>
    </lineage>
</organism>
<name>A0ABM4AU19_VANTA</name>
<gene>
    <name evidence="3" type="primary">LOC135194104</name>
</gene>
<dbReference type="InterPro" id="IPR043502">
    <property type="entry name" value="DNA/RNA_pol_sf"/>
</dbReference>